<proteinExistence type="predicted"/>
<organism evidence="2 3">
    <name type="scientific">Rhizophagus irregularis</name>
    <dbReference type="NCBI Taxonomy" id="588596"/>
    <lineage>
        <taxon>Eukaryota</taxon>
        <taxon>Fungi</taxon>
        <taxon>Fungi incertae sedis</taxon>
        <taxon>Mucoromycota</taxon>
        <taxon>Glomeromycotina</taxon>
        <taxon>Glomeromycetes</taxon>
        <taxon>Glomerales</taxon>
        <taxon>Glomeraceae</taxon>
        <taxon>Rhizophagus</taxon>
    </lineage>
</organism>
<sequence length="139" mass="15322">SLFDKTPSKPVDKAQLLIDRFGEAADPANFSLQAQATNIQPTTSLYYSLQRSMCRPDMGDLEDSDTDDELGEASAHALNKDEIHRIIDAKLSNLGLQTPNPVEDTPPILPDVEMTPVDQTVIPENSQKKDKQKARTKSS</sequence>
<gene>
    <name evidence="2" type="ORF">RhiirA4_489516</name>
</gene>
<protein>
    <submittedName>
        <fullName evidence="2">Uncharacterized protein</fullName>
    </submittedName>
</protein>
<dbReference type="AlphaFoldDB" id="A0A2I1HUY2"/>
<dbReference type="Proteomes" id="UP000234323">
    <property type="component" value="Unassembled WGS sequence"/>
</dbReference>
<keyword evidence="3" id="KW-1185">Reference proteome</keyword>
<feature type="region of interest" description="Disordered" evidence="1">
    <location>
        <begin position="95"/>
        <end position="139"/>
    </location>
</feature>
<evidence type="ECO:0000313" key="3">
    <source>
        <dbReference type="Proteomes" id="UP000234323"/>
    </source>
</evidence>
<evidence type="ECO:0000313" key="2">
    <source>
        <dbReference type="EMBL" id="PKY62653.1"/>
    </source>
</evidence>
<evidence type="ECO:0000256" key="1">
    <source>
        <dbReference type="SAM" id="MobiDB-lite"/>
    </source>
</evidence>
<comment type="caution">
    <text evidence="2">The sequence shown here is derived from an EMBL/GenBank/DDBJ whole genome shotgun (WGS) entry which is preliminary data.</text>
</comment>
<feature type="compositionally biased region" description="Basic residues" evidence="1">
    <location>
        <begin position="130"/>
        <end position="139"/>
    </location>
</feature>
<feature type="non-terminal residue" evidence="2">
    <location>
        <position position="1"/>
    </location>
</feature>
<name>A0A2I1HUY2_9GLOM</name>
<accession>A0A2I1HUY2</accession>
<reference evidence="2 3" key="1">
    <citation type="submission" date="2015-10" db="EMBL/GenBank/DDBJ databases">
        <title>Genome analyses suggest a sexual origin of heterokaryosis in a supposedly ancient asexual fungus.</title>
        <authorList>
            <person name="Ropars J."/>
            <person name="Sedzielewska K."/>
            <person name="Noel J."/>
            <person name="Charron P."/>
            <person name="Farinelli L."/>
            <person name="Marton T."/>
            <person name="Kruger M."/>
            <person name="Pelin A."/>
            <person name="Brachmann A."/>
            <person name="Corradi N."/>
        </authorList>
    </citation>
    <scope>NUCLEOTIDE SEQUENCE [LARGE SCALE GENOMIC DNA]</scope>
    <source>
        <strain evidence="2 3">A4</strain>
    </source>
</reference>
<dbReference type="EMBL" id="LLXI01007645">
    <property type="protein sequence ID" value="PKY62653.1"/>
    <property type="molecule type" value="Genomic_DNA"/>
</dbReference>